<evidence type="ECO:0000313" key="3">
    <source>
        <dbReference type="EnsemblMetazoa" id="XP_011676239"/>
    </source>
</evidence>
<feature type="domain" description="HAT C-terminal dimerisation" evidence="2">
    <location>
        <begin position="776"/>
        <end position="829"/>
    </location>
</feature>
<evidence type="ECO:0000259" key="2">
    <source>
        <dbReference type="Pfam" id="PF05699"/>
    </source>
</evidence>
<dbReference type="Pfam" id="PF05699">
    <property type="entry name" value="Dimer_Tnp_hAT"/>
    <property type="match status" value="1"/>
</dbReference>
<dbReference type="SUPFAM" id="SSF53098">
    <property type="entry name" value="Ribonuclease H-like"/>
    <property type="match status" value="1"/>
</dbReference>
<dbReference type="InterPro" id="IPR008906">
    <property type="entry name" value="HATC_C_dom"/>
</dbReference>
<organism evidence="3 4">
    <name type="scientific">Strongylocentrotus purpuratus</name>
    <name type="common">Purple sea urchin</name>
    <dbReference type="NCBI Taxonomy" id="7668"/>
    <lineage>
        <taxon>Eukaryota</taxon>
        <taxon>Metazoa</taxon>
        <taxon>Echinodermata</taxon>
        <taxon>Eleutherozoa</taxon>
        <taxon>Echinozoa</taxon>
        <taxon>Echinoidea</taxon>
        <taxon>Euechinoidea</taxon>
        <taxon>Echinacea</taxon>
        <taxon>Camarodonta</taxon>
        <taxon>Echinidea</taxon>
        <taxon>Strongylocentrotidae</taxon>
        <taxon>Strongylocentrotus</taxon>
    </lineage>
</organism>
<dbReference type="Proteomes" id="UP000007110">
    <property type="component" value="Unassembled WGS sequence"/>
</dbReference>
<reference evidence="3" key="2">
    <citation type="submission" date="2021-01" db="UniProtKB">
        <authorList>
            <consortium name="EnsemblMetazoa"/>
        </authorList>
    </citation>
    <scope>IDENTIFICATION</scope>
</reference>
<dbReference type="GO" id="GO:0046983">
    <property type="term" value="F:protein dimerization activity"/>
    <property type="evidence" value="ECO:0007669"/>
    <property type="project" value="InterPro"/>
</dbReference>
<proteinExistence type="predicted"/>
<dbReference type="GeneID" id="105443988"/>
<name>A0A7M7LWA5_STRPU</name>
<dbReference type="InParanoid" id="A0A7M7LWA5"/>
<feature type="compositionally biased region" description="Polar residues" evidence="1">
    <location>
        <begin position="41"/>
        <end position="56"/>
    </location>
</feature>
<dbReference type="EnsemblMetazoa" id="XM_011677937">
    <property type="protein sequence ID" value="XP_011676239"/>
    <property type="gene ID" value="LOC105443988"/>
</dbReference>
<dbReference type="AlphaFoldDB" id="A0A7M7LWA5"/>
<reference evidence="4" key="1">
    <citation type="submission" date="2015-02" db="EMBL/GenBank/DDBJ databases">
        <title>Genome sequencing for Strongylocentrotus purpuratus.</title>
        <authorList>
            <person name="Murali S."/>
            <person name="Liu Y."/>
            <person name="Vee V."/>
            <person name="English A."/>
            <person name="Wang M."/>
            <person name="Skinner E."/>
            <person name="Han Y."/>
            <person name="Muzny D.M."/>
            <person name="Worley K.C."/>
            <person name="Gibbs R.A."/>
        </authorList>
    </citation>
    <scope>NUCLEOTIDE SEQUENCE</scope>
</reference>
<dbReference type="InterPro" id="IPR012337">
    <property type="entry name" value="RNaseH-like_sf"/>
</dbReference>
<dbReference type="InterPro" id="IPR052958">
    <property type="entry name" value="IFN-induced_PKR_regulator"/>
</dbReference>
<dbReference type="PANTHER" id="PTHR46289">
    <property type="entry name" value="52 KDA REPRESSOR OF THE INHIBITOR OF THE PROTEIN KINASE-LIKE PROTEIN-RELATED"/>
    <property type="match status" value="1"/>
</dbReference>
<evidence type="ECO:0000256" key="1">
    <source>
        <dbReference type="SAM" id="MobiDB-lite"/>
    </source>
</evidence>
<protein>
    <recommendedName>
        <fullName evidence="2">HAT C-terminal dimerisation domain-containing protein</fullName>
    </recommendedName>
</protein>
<dbReference type="OrthoDB" id="10051013at2759"/>
<evidence type="ECO:0000313" key="4">
    <source>
        <dbReference type="Proteomes" id="UP000007110"/>
    </source>
</evidence>
<sequence length="856" mass="95796">MERKRNAPAPRSQTLDKFFTSKKKKSEQPEHMDVAPEPQSDIASTSSTHEVQSQTLPEDRGCKSSKCHVAQSQSKIDDIDIGELLARGKDKLNHTDLMSALKGCRVPHKDHLPYSMHKKGGKMEKRYLGRHYYDTFPWLTSSEMDGYEGAWCIWCALFKSSSTCGGHWDMGTQTVGALVKKPLKSFAKLTGKDGALTNHADTNYHKSVASMVTEFLARAQVDSKNDIGSLIDKNREEKRQENRSVLKIITDTVIACARQNIALRGHRDSGKLGLDEPEENDGNLRSLLRMRIRAGDTKLKHHVTHGLGNAQYISPEIQNEILDCTSALVKEKILYKAKQAGVWSVIADETTDRKKREQLTIALRYVEFIEVGNGEKQKPTIVEAPICLIDVLREMVEKVGIDPTDGHSELAMSGRNIGTVILAKLKELKLDLKKLVGQGYDGASSMSSQQVGVAAVVKDEAPLAQYFHCAMHMLNLCATKSTQVVSIRNCLDIIQQMTSFFNSSAKRVIHLEAEIANAGIEESKQRRLKTLCQTRFLERHEAVINTLSLLPYVIRVVENMTGWQMPEARSKAASLLRAIASFDFLVSLHILAKVSGILLPASRGMQAVGLDLVEAVTLVKHATDVLGSWRNDDTFDHLFDNAEKMASDLDVTVERPRTASRSVYRPNATSGVQVHNSTHEYYKLNVFLPLIDNIVTHLQDRFSPTQRKIMHLMHLVPAYISTYEDVLPAAETYDSLIDISCLEGEFAIWLKRWDNTEAGEKKSVNTALLALEECSKITLPNIHLLLQVLATLPVTTAQAERTFSKLERTATAIRASMGEERLEALLLIQTYRKETPSSDEVLDKFRSSQRSRRILL</sequence>
<dbReference type="PANTHER" id="PTHR46289:SF14">
    <property type="entry name" value="DUF4371 DOMAIN-CONTAINING PROTEIN"/>
    <property type="match status" value="1"/>
</dbReference>
<dbReference type="OMA" id="YPFAHYS"/>
<dbReference type="KEGG" id="spu:105443988"/>
<keyword evidence="4" id="KW-1185">Reference proteome</keyword>
<accession>A0A7M7LWA5</accession>
<dbReference type="RefSeq" id="XP_011676239.2">
    <property type="nucleotide sequence ID" value="XM_011677937.2"/>
</dbReference>
<feature type="region of interest" description="Disordered" evidence="1">
    <location>
        <begin position="1"/>
        <end position="64"/>
    </location>
</feature>